<evidence type="ECO:0000256" key="7">
    <source>
        <dbReference type="ARBA" id="ARBA00023136"/>
    </source>
</evidence>
<dbReference type="SMART" id="SM00382">
    <property type="entry name" value="AAA"/>
    <property type="match status" value="1"/>
</dbReference>
<dbReference type="PROSITE" id="PS00211">
    <property type="entry name" value="ABC_TRANSPORTER_1"/>
    <property type="match status" value="1"/>
</dbReference>
<dbReference type="EMBL" id="JABEND010000002">
    <property type="protein sequence ID" value="NNG34801.1"/>
    <property type="molecule type" value="Genomic_DNA"/>
</dbReference>
<comment type="caution">
    <text evidence="10">The sequence shown here is derived from an EMBL/GenBank/DDBJ whole genome shotgun (WGS) entry which is preliminary data.</text>
</comment>
<dbReference type="InterPro" id="IPR003593">
    <property type="entry name" value="AAA+_ATPase"/>
</dbReference>
<keyword evidence="3" id="KW-0813">Transport</keyword>
<gene>
    <name evidence="10" type="ORF">HKD39_03500</name>
</gene>
<reference evidence="10 11" key="1">
    <citation type="submission" date="2020-05" db="EMBL/GenBank/DDBJ databases">
        <title>Nakamurella sp. DB0629 isolated from air conditioner.</title>
        <authorList>
            <person name="Kim D.H."/>
            <person name="Kim D.-U."/>
        </authorList>
    </citation>
    <scope>NUCLEOTIDE SEQUENCE [LARGE SCALE GENOMIC DNA]</scope>
    <source>
        <strain evidence="10 11">DB0629</strain>
    </source>
</reference>
<keyword evidence="11" id="KW-1185">Reference proteome</keyword>
<feature type="compositionally biased region" description="Polar residues" evidence="8">
    <location>
        <begin position="306"/>
        <end position="315"/>
    </location>
</feature>
<sequence>MSSQETPPQLSKPQLSKKAEWQANTPAELLSIDQLSLWIRPPAVDDRRGRKTAENQILDGVSLSVGRGETVGLVGESGSGKSLTALSVLGLLPPGSRTAGAISLEGTRLLGAKNRMLRTIRGNRVGMVFQDPLSSLNPFYSVGDQIAEAYRIHRGGSRRAAMAVAADAMETVHIRDAHRRVHDYPHQFSGGMRQRIMIAMAIVCQPDLIIADEPTTALDVTVQAQILQLLAELQQRSNAGILLITHDLAVVSQVADRLVVLQRGRVVEQGSTEAIFTQPQDPYTAMLLDSTPRMSGPMPTLPTPGEQRQQKAVQP</sequence>
<dbReference type="Proteomes" id="UP000562984">
    <property type="component" value="Unassembled WGS sequence"/>
</dbReference>
<comment type="subcellular location">
    <subcellularLocation>
        <location evidence="1">Cell membrane</location>
        <topology evidence="1">Peripheral membrane protein</topology>
    </subcellularLocation>
</comment>
<keyword evidence="7" id="KW-0472">Membrane</keyword>
<comment type="similarity">
    <text evidence="2">Belongs to the ABC transporter superfamily.</text>
</comment>
<evidence type="ECO:0000259" key="9">
    <source>
        <dbReference type="PROSITE" id="PS50893"/>
    </source>
</evidence>
<dbReference type="GO" id="GO:0015833">
    <property type="term" value="P:peptide transport"/>
    <property type="evidence" value="ECO:0007669"/>
    <property type="project" value="InterPro"/>
</dbReference>
<feature type="region of interest" description="Disordered" evidence="8">
    <location>
        <begin position="290"/>
        <end position="315"/>
    </location>
</feature>
<evidence type="ECO:0000313" key="10">
    <source>
        <dbReference type="EMBL" id="NNG34801.1"/>
    </source>
</evidence>
<dbReference type="InterPro" id="IPR003439">
    <property type="entry name" value="ABC_transporter-like_ATP-bd"/>
</dbReference>
<dbReference type="GO" id="GO:0005886">
    <property type="term" value="C:plasma membrane"/>
    <property type="evidence" value="ECO:0007669"/>
    <property type="project" value="UniProtKB-SubCell"/>
</dbReference>
<dbReference type="InterPro" id="IPR017871">
    <property type="entry name" value="ABC_transporter-like_CS"/>
</dbReference>
<dbReference type="Pfam" id="PF00005">
    <property type="entry name" value="ABC_tran"/>
    <property type="match status" value="1"/>
</dbReference>
<evidence type="ECO:0000256" key="3">
    <source>
        <dbReference type="ARBA" id="ARBA00022448"/>
    </source>
</evidence>
<feature type="domain" description="ABC transporter" evidence="9">
    <location>
        <begin position="39"/>
        <end position="288"/>
    </location>
</feature>
<evidence type="ECO:0000256" key="1">
    <source>
        <dbReference type="ARBA" id="ARBA00004202"/>
    </source>
</evidence>
<dbReference type="InterPro" id="IPR013563">
    <property type="entry name" value="Oligopep_ABC_C"/>
</dbReference>
<dbReference type="GO" id="GO:0016887">
    <property type="term" value="F:ATP hydrolysis activity"/>
    <property type="evidence" value="ECO:0007669"/>
    <property type="project" value="InterPro"/>
</dbReference>
<dbReference type="PANTHER" id="PTHR43297:SF2">
    <property type="entry name" value="DIPEPTIDE TRANSPORT ATP-BINDING PROTEIN DPPD"/>
    <property type="match status" value="1"/>
</dbReference>
<evidence type="ECO:0000256" key="5">
    <source>
        <dbReference type="ARBA" id="ARBA00022741"/>
    </source>
</evidence>
<evidence type="ECO:0000256" key="6">
    <source>
        <dbReference type="ARBA" id="ARBA00022840"/>
    </source>
</evidence>
<protein>
    <submittedName>
        <fullName evidence="10">ABC transporter ATP-binding protein</fullName>
    </submittedName>
</protein>
<keyword evidence="5" id="KW-0547">Nucleotide-binding</keyword>
<proteinExistence type="inferred from homology"/>
<dbReference type="InterPro" id="IPR027417">
    <property type="entry name" value="P-loop_NTPase"/>
</dbReference>
<dbReference type="SUPFAM" id="SSF52540">
    <property type="entry name" value="P-loop containing nucleoside triphosphate hydrolases"/>
    <property type="match status" value="1"/>
</dbReference>
<keyword evidence="6 10" id="KW-0067">ATP-binding</keyword>
<dbReference type="Pfam" id="PF08352">
    <property type="entry name" value="oligo_HPY"/>
    <property type="match status" value="1"/>
</dbReference>
<dbReference type="PROSITE" id="PS50893">
    <property type="entry name" value="ABC_TRANSPORTER_2"/>
    <property type="match status" value="1"/>
</dbReference>
<keyword evidence="4" id="KW-1003">Cell membrane</keyword>
<evidence type="ECO:0000313" key="11">
    <source>
        <dbReference type="Proteomes" id="UP000562984"/>
    </source>
</evidence>
<dbReference type="GO" id="GO:0005524">
    <property type="term" value="F:ATP binding"/>
    <property type="evidence" value="ECO:0007669"/>
    <property type="project" value="UniProtKB-KW"/>
</dbReference>
<dbReference type="PANTHER" id="PTHR43297">
    <property type="entry name" value="OLIGOPEPTIDE TRANSPORT ATP-BINDING PROTEIN APPD"/>
    <property type="match status" value="1"/>
</dbReference>
<name>A0A849A6Z6_9ACTN</name>
<dbReference type="Gene3D" id="3.40.50.300">
    <property type="entry name" value="P-loop containing nucleotide triphosphate hydrolases"/>
    <property type="match status" value="1"/>
</dbReference>
<evidence type="ECO:0000256" key="4">
    <source>
        <dbReference type="ARBA" id="ARBA00022475"/>
    </source>
</evidence>
<evidence type="ECO:0000256" key="8">
    <source>
        <dbReference type="SAM" id="MobiDB-lite"/>
    </source>
</evidence>
<evidence type="ECO:0000256" key="2">
    <source>
        <dbReference type="ARBA" id="ARBA00005417"/>
    </source>
</evidence>
<dbReference type="CDD" id="cd03257">
    <property type="entry name" value="ABC_NikE_OppD_transporters"/>
    <property type="match status" value="1"/>
</dbReference>
<dbReference type="RefSeq" id="WP_171198483.1">
    <property type="nucleotide sequence ID" value="NZ_JABEND010000002.1"/>
</dbReference>
<dbReference type="AlphaFoldDB" id="A0A849A6Z6"/>
<dbReference type="InterPro" id="IPR050388">
    <property type="entry name" value="ABC_Ni/Peptide_Import"/>
</dbReference>
<dbReference type="FunFam" id="3.40.50.300:FF:000016">
    <property type="entry name" value="Oligopeptide ABC transporter ATP-binding component"/>
    <property type="match status" value="1"/>
</dbReference>
<organism evidence="10 11">
    <name type="scientific">Nakamurella aerolata</name>
    <dbReference type="NCBI Taxonomy" id="1656892"/>
    <lineage>
        <taxon>Bacteria</taxon>
        <taxon>Bacillati</taxon>
        <taxon>Actinomycetota</taxon>
        <taxon>Actinomycetes</taxon>
        <taxon>Nakamurellales</taxon>
        <taxon>Nakamurellaceae</taxon>
        <taxon>Nakamurella</taxon>
    </lineage>
</organism>
<accession>A0A849A6Z6</accession>